<proteinExistence type="predicted"/>
<evidence type="ECO:0000313" key="3">
    <source>
        <dbReference type="EMBL" id="KAF2709968.1"/>
    </source>
</evidence>
<evidence type="ECO:0000256" key="1">
    <source>
        <dbReference type="SAM" id="MobiDB-lite"/>
    </source>
</evidence>
<dbReference type="EMBL" id="MU005769">
    <property type="protein sequence ID" value="KAF2709968.1"/>
    <property type="molecule type" value="Genomic_DNA"/>
</dbReference>
<keyword evidence="2" id="KW-0732">Signal</keyword>
<dbReference type="PANTHER" id="PTHR34618:SF1">
    <property type="entry name" value="SECRETED PROTEIN"/>
    <property type="match status" value="1"/>
</dbReference>
<feature type="region of interest" description="Disordered" evidence="1">
    <location>
        <begin position="133"/>
        <end position="155"/>
    </location>
</feature>
<dbReference type="Pfam" id="PF11327">
    <property type="entry name" value="Egh16-like"/>
    <property type="match status" value="1"/>
</dbReference>
<evidence type="ECO:0008006" key="5">
    <source>
        <dbReference type="Google" id="ProtNLM"/>
    </source>
</evidence>
<feature type="compositionally biased region" description="Low complexity" evidence="1">
    <location>
        <begin position="143"/>
        <end position="155"/>
    </location>
</feature>
<dbReference type="Proteomes" id="UP000799428">
    <property type="component" value="Unassembled WGS sequence"/>
</dbReference>
<name>A0A6G1KAY1_9PLEO</name>
<feature type="compositionally biased region" description="Gly residues" evidence="1">
    <location>
        <begin position="133"/>
        <end position="142"/>
    </location>
</feature>
<reference evidence="3" key="1">
    <citation type="journal article" date="2020" name="Stud. Mycol.">
        <title>101 Dothideomycetes genomes: a test case for predicting lifestyles and emergence of pathogens.</title>
        <authorList>
            <person name="Haridas S."/>
            <person name="Albert R."/>
            <person name="Binder M."/>
            <person name="Bloem J."/>
            <person name="Labutti K."/>
            <person name="Salamov A."/>
            <person name="Andreopoulos B."/>
            <person name="Baker S."/>
            <person name="Barry K."/>
            <person name="Bills G."/>
            <person name="Bluhm B."/>
            <person name="Cannon C."/>
            <person name="Castanera R."/>
            <person name="Culley D."/>
            <person name="Daum C."/>
            <person name="Ezra D."/>
            <person name="Gonzalez J."/>
            <person name="Henrissat B."/>
            <person name="Kuo A."/>
            <person name="Liang C."/>
            <person name="Lipzen A."/>
            <person name="Lutzoni F."/>
            <person name="Magnuson J."/>
            <person name="Mondo S."/>
            <person name="Nolan M."/>
            <person name="Ohm R."/>
            <person name="Pangilinan J."/>
            <person name="Park H.-J."/>
            <person name="Ramirez L."/>
            <person name="Alfaro M."/>
            <person name="Sun H."/>
            <person name="Tritt A."/>
            <person name="Yoshinaga Y."/>
            <person name="Zwiers L.-H."/>
            <person name="Turgeon B."/>
            <person name="Goodwin S."/>
            <person name="Spatafora J."/>
            <person name="Crous P."/>
            <person name="Grigoriev I."/>
        </authorList>
    </citation>
    <scope>NUCLEOTIDE SEQUENCE</scope>
    <source>
        <strain evidence="3">CBS 279.74</strain>
    </source>
</reference>
<evidence type="ECO:0000256" key="2">
    <source>
        <dbReference type="SAM" id="SignalP"/>
    </source>
</evidence>
<dbReference type="InterPro" id="IPR021476">
    <property type="entry name" value="Egh16-like"/>
</dbReference>
<feature type="signal peptide" evidence="2">
    <location>
        <begin position="1"/>
        <end position="17"/>
    </location>
</feature>
<evidence type="ECO:0000313" key="4">
    <source>
        <dbReference type="Proteomes" id="UP000799428"/>
    </source>
</evidence>
<accession>A0A6G1KAY1</accession>
<dbReference type="OrthoDB" id="5310497at2759"/>
<sequence length="308" mass="28938">MRYSLAMIAAVAAHASAHGVITAVTGANGVTMPGLSVQDGTPRDCASPGCGSEADTSIIRAKDVASGKASPLGRTSGGGAVDAGAAIATFMGTGAAGAAAPAAGAAGAAAPAAGAAAPAAGAAKAGTKRQLLGGKGKAGAAGGATSAGTKTAKGTTEGGVAAAAGSGATSGLPTTANDGTITMTFHQVNQDGAGPLTAQIDATSGGTDPTAFQDATVTQNVPGIGIGGLSAASTMDFPVKVQMPAGMTCSGTAGGASNVCVVKMQNAALAGPFGGSAAFTQSAAARKRAVEFNLRKRHFARGVLGKPE</sequence>
<dbReference type="AlphaFoldDB" id="A0A6G1KAY1"/>
<protein>
    <recommendedName>
        <fullName evidence="5">Cell surface protein</fullName>
    </recommendedName>
</protein>
<dbReference type="PANTHER" id="PTHR34618">
    <property type="entry name" value="SURFACE PROTEIN MAS1, PUTATIVE-RELATED"/>
    <property type="match status" value="1"/>
</dbReference>
<gene>
    <name evidence="3" type="ORF">K504DRAFT_377345</name>
</gene>
<keyword evidence="4" id="KW-1185">Reference proteome</keyword>
<organism evidence="3 4">
    <name type="scientific">Pleomassaria siparia CBS 279.74</name>
    <dbReference type="NCBI Taxonomy" id="1314801"/>
    <lineage>
        <taxon>Eukaryota</taxon>
        <taxon>Fungi</taxon>
        <taxon>Dikarya</taxon>
        <taxon>Ascomycota</taxon>
        <taxon>Pezizomycotina</taxon>
        <taxon>Dothideomycetes</taxon>
        <taxon>Pleosporomycetidae</taxon>
        <taxon>Pleosporales</taxon>
        <taxon>Pleomassariaceae</taxon>
        <taxon>Pleomassaria</taxon>
    </lineage>
</organism>
<feature type="chain" id="PRO_5026132626" description="Cell surface protein" evidence="2">
    <location>
        <begin position="18"/>
        <end position="308"/>
    </location>
</feature>